<keyword evidence="2" id="KW-1185">Reference proteome</keyword>
<name>A0AAV8WKZ2_9CUCU</name>
<sequence>MNIKEFLFEMSDDPFEVKLRDNFELLEDEYNESLKRQKMLKDKVQIHTFPWPTHNFNFRLQIYLKHIFTCLLEK</sequence>
<gene>
    <name evidence="1" type="ORF">NQ314_020308</name>
</gene>
<dbReference type="Pfam" id="PF10344">
    <property type="entry name" value="Hobbit"/>
    <property type="match status" value="1"/>
</dbReference>
<evidence type="ECO:0000313" key="1">
    <source>
        <dbReference type="EMBL" id="KAJ8927257.1"/>
    </source>
</evidence>
<reference evidence="1" key="1">
    <citation type="journal article" date="2023" name="Insect Mol. Biol.">
        <title>Genome sequencing provides insights into the evolution of gene families encoding plant cell wall-degrading enzymes in longhorned beetles.</title>
        <authorList>
            <person name="Shin N.R."/>
            <person name="Okamura Y."/>
            <person name="Kirsch R."/>
            <person name="Pauchet Y."/>
        </authorList>
    </citation>
    <scope>NUCLEOTIDE SEQUENCE</scope>
    <source>
        <strain evidence="1">RBIC_L_NR</strain>
    </source>
</reference>
<dbReference type="Proteomes" id="UP001162156">
    <property type="component" value="Unassembled WGS sequence"/>
</dbReference>
<dbReference type="AlphaFoldDB" id="A0AAV8WKZ2"/>
<comment type="caution">
    <text evidence="1">The sequence shown here is derived from an EMBL/GenBank/DDBJ whole genome shotgun (WGS) entry which is preliminary data.</text>
</comment>
<proteinExistence type="predicted"/>
<dbReference type="EMBL" id="JANEYF010005704">
    <property type="protein sequence ID" value="KAJ8927257.1"/>
    <property type="molecule type" value="Genomic_DNA"/>
</dbReference>
<dbReference type="InterPro" id="IPR045167">
    <property type="entry name" value="Hobbit"/>
</dbReference>
<evidence type="ECO:0000313" key="2">
    <source>
        <dbReference type="Proteomes" id="UP001162156"/>
    </source>
</evidence>
<protein>
    <submittedName>
        <fullName evidence="1">Uncharacterized protein</fullName>
    </submittedName>
</protein>
<organism evidence="1 2">
    <name type="scientific">Rhamnusium bicolor</name>
    <dbReference type="NCBI Taxonomy" id="1586634"/>
    <lineage>
        <taxon>Eukaryota</taxon>
        <taxon>Metazoa</taxon>
        <taxon>Ecdysozoa</taxon>
        <taxon>Arthropoda</taxon>
        <taxon>Hexapoda</taxon>
        <taxon>Insecta</taxon>
        <taxon>Pterygota</taxon>
        <taxon>Neoptera</taxon>
        <taxon>Endopterygota</taxon>
        <taxon>Coleoptera</taxon>
        <taxon>Polyphaga</taxon>
        <taxon>Cucujiformia</taxon>
        <taxon>Chrysomeloidea</taxon>
        <taxon>Cerambycidae</taxon>
        <taxon>Lepturinae</taxon>
        <taxon>Rhagiini</taxon>
        <taxon>Rhamnusium</taxon>
    </lineage>
</organism>
<accession>A0AAV8WKZ2</accession>